<keyword evidence="2" id="KW-0805">Transcription regulation</keyword>
<sequence length="309" mass="35678">MMTMTSMRENDLNLKDYGGSFNLLVEAAIKASNGDENGIDLKLKDDDVDGSFDLLVKAAEKASNGDEDLKLQFLTARVIEDLVNSKYEKAMEKALLVVREEEEAFQKDIDGPKFDNLCFDIPKKPRSNKRRFFSPHTEEDDDYENEEIVRKPPLKKQRKTYNLERKKKNYDDEVGTDPPVELRSHIERMKGSDVVLVMQKKLTTTDMDTHQNRLSVPRGKIRKEFLTEEEKYKLEEKGGIKVSMVEPCLEETSNLELKKWKMGGTFSYALIGKWSAISTNQWNQLQPNSLVQLWSFRVGSHLWFALVKV</sequence>
<evidence type="ECO:0000256" key="5">
    <source>
        <dbReference type="ARBA" id="ARBA00023242"/>
    </source>
</evidence>
<dbReference type="Gene3D" id="2.40.330.10">
    <property type="entry name" value="DNA-binding pseudobarrel domain"/>
    <property type="match status" value="1"/>
</dbReference>
<dbReference type="InterPro" id="IPR005508">
    <property type="entry name" value="At2g31720-like"/>
</dbReference>
<dbReference type="InterPro" id="IPR015300">
    <property type="entry name" value="DNA-bd_pseudobarrel_sf"/>
</dbReference>
<keyword evidence="7" id="KW-1185">Reference proteome</keyword>
<gene>
    <name evidence="6" type="ORF">JRO89_XS04G0125800</name>
</gene>
<keyword evidence="5" id="KW-0539">Nucleus</keyword>
<keyword evidence="3" id="KW-0238">DNA-binding</keyword>
<dbReference type="SUPFAM" id="SSF101936">
    <property type="entry name" value="DNA-binding pseudobarrel domain"/>
    <property type="match status" value="1"/>
</dbReference>
<organism evidence="6 7">
    <name type="scientific">Xanthoceras sorbifolium</name>
    <dbReference type="NCBI Taxonomy" id="99658"/>
    <lineage>
        <taxon>Eukaryota</taxon>
        <taxon>Viridiplantae</taxon>
        <taxon>Streptophyta</taxon>
        <taxon>Embryophyta</taxon>
        <taxon>Tracheophyta</taxon>
        <taxon>Spermatophyta</taxon>
        <taxon>Magnoliopsida</taxon>
        <taxon>eudicotyledons</taxon>
        <taxon>Gunneridae</taxon>
        <taxon>Pentapetalae</taxon>
        <taxon>rosids</taxon>
        <taxon>malvids</taxon>
        <taxon>Sapindales</taxon>
        <taxon>Sapindaceae</taxon>
        <taxon>Xanthoceroideae</taxon>
        <taxon>Xanthoceras</taxon>
    </lineage>
</organism>
<dbReference type="PANTHER" id="PTHR31541">
    <property type="entry name" value="B3 DOMAIN PLANT PROTEIN-RELATED"/>
    <property type="match status" value="1"/>
</dbReference>
<evidence type="ECO:0000313" key="6">
    <source>
        <dbReference type="EMBL" id="KAH7571724.1"/>
    </source>
</evidence>
<evidence type="ECO:0000256" key="4">
    <source>
        <dbReference type="ARBA" id="ARBA00023163"/>
    </source>
</evidence>
<evidence type="ECO:0000256" key="3">
    <source>
        <dbReference type="ARBA" id="ARBA00023125"/>
    </source>
</evidence>
<comment type="caution">
    <text evidence="6">The sequence shown here is derived from an EMBL/GenBank/DDBJ whole genome shotgun (WGS) entry which is preliminary data.</text>
</comment>
<dbReference type="Proteomes" id="UP000827721">
    <property type="component" value="Unassembled WGS sequence"/>
</dbReference>
<keyword evidence="4" id="KW-0804">Transcription</keyword>
<protein>
    <recommendedName>
        <fullName evidence="8">B3 domain-containing protein</fullName>
    </recommendedName>
</protein>
<proteinExistence type="predicted"/>
<evidence type="ECO:0000256" key="1">
    <source>
        <dbReference type="ARBA" id="ARBA00004123"/>
    </source>
</evidence>
<dbReference type="EMBL" id="JAFEMO010000004">
    <property type="protein sequence ID" value="KAH7571724.1"/>
    <property type="molecule type" value="Genomic_DNA"/>
</dbReference>
<evidence type="ECO:0000313" key="7">
    <source>
        <dbReference type="Proteomes" id="UP000827721"/>
    </source>
</evidence>
<name>A0ABQ8I5K9_9ROSI</name>
<reference evidence="6 7" key="1">
    <citation type="submission" date="2021-02" db="EMBL/GenBank/DDBJ databases">
        <title>Plant Genome Project.</title>
        <authorList>
            <person name="Zhang R.-G."/>
        </authorList>
    </citation>
    <scope>NUCLEOTIDE SEQUENCE [LARGE SCALE GENOMIC DNA]</scope>
    <source>
        <tissue evidence="6">Leaves</tissue>
    </source>
</reference>
<dbReference type="PANTHER" id="PTHR31541:SF25">
    <property type="entry name" value="GAMMA-GLIADIN B"/>
    <property type="match status" value="1"/>
</dbReference>
<accession>A0ABQ8I5K9</accession>
<evidence type="ECO:0008006" key="8">
    <source>
        <dbReference type="Google" id="ProtNLM"/>
    </source>
</evidence>
<evidence type="ECO:0000256" key="2">
    <source>
        <dbReference type="ARBA" id="ARBA00023015"/>
    </source>
</evidence>
<dbReference type="Pfam" id="PF03754">
    <property type="entry name" value="At2g31720-like"/>
    <property type="match status" value="1"/>
</dbReference>
<comment type="subcellular location">
    <subcellularLocation>
        <location evidence="1">Nucleus</location>
    </subcellularLocation>
</comment>